<reference evidence="1" key="1">
    <citation type="submission" date="2018-05" db="EMBL/GenBank/DDBJ databases">
        <authorList>
            <person name="Lanie J.A."/>
            <person name="Ng W.-L."/>
            <person name="Kazmierczak K.M."/>
            <person name="Andrzejewski T.M."/>
            <person name="Davidsen T.M."/>
            <person name="Wayne K.J."/>
            <person name="Tettelin H."/>
            <person name="Glass J.I."/>
            <person name="Rusch D."/>
            <person name="Podicherti R."/>
            <person name="Tsui H.-C.T."/>
            <person name="Winkler M.E."/>
        </authorList>
    </citation>
    <scope>NUCLEOTIDE SEQUENCE</scope>
</reference>
<dbReference type="AlphaFoldDB" id="A0A381QZ06"/>
<proteinExistence type="predicted"/>
<dbReference type="InterPro" id="IPR041164">
    <property type="entry name" value="LDcluster4"/>
</dbReference>
<evidence type="ECO:0008006" key="2">
    <source>
        <dbReference type="Google" id="ProtNLM"/>
    </source>
</evidence>
<dbReference type="PANTHER" id="PTHR43393">
    <property type="entry name" value="CYTOKININ RIBOSIDE 5'-MONOPHOSPHATE PHOSPHORIBOHYDROLASE"/>
    <property type="match status" value="1"/>
</dbReference>
<dbReference type="InterPro" id="IPR052341">
    <property type="entry name" value="LOG_family_nucleotidases"/>
</dbReference>
<dbReference type="GO" id="GO:0005829">
    <property type="term" value="C:cytosol"/>
    <property type="evidence" value="ECO:0007669"/>
    <property type="project" value="TreeGrafter"/>
</dbReference>
<dbReference type="PANTHER" id="PTHR43393:SF3">
    <property type="entry name" value="LYSINE DECARBOXYLASE-LIKE PROTEIN"/>
    <property type="match status" value="1"/>
</dbReference>
<accession>A0A381QZ06</accession>
<dbReference type="SUPFAM" id="SSF102405">
    <property type="entry name" value="MCP/YpsA-like"/>
    <property type="match status" value="1"/>
</dbReference>
<sequence>MSERPVVTVFGSHDLSDDPETEALCEGLGKAIVDLGCRIACGGLGGSMTAVCRGARSSDAYQSGDTIGILPMDDADAANPYVDVVIPTGLGLFRNMLVACSGDACIAIRGGSGTLSEIAFAWQINKPVAAMSSTGGWSSELAGRALDHRRKDVVADLANVDDAVTWLKDVLGL</sequence>
<dbReference type="EMBL" id="UINC01001567">
    <property type="protein sequence ID" value="SUZ83798.1"/>
    <property type="molecule type" value="Genomic_DNA"/>
</dbReference>
<organism evidence="1">
    <name type="scientific">marine metagenome</name>
    <dbReference type="NCBI Taxonomy" id="408172"/>
    <lineage>
        <taxon>unclassified sequences</taxon>
        <taxon>metagenomes</taxon>
        <taxon>ecological metagenomes</taxon>
    </lineage>
</organism>
<protein>
    <recommendedName>
        <fullName evidence="2">DNA-binding protein</fullName>
    </recommendedName>
</protein>
<gene>
    <name evidence="1" type="ORF">METZ01_LOCUS36652</name>
</gene>
<evidence type="ECO:0000313" key="1">
    <source>
        <dbReference type="EMBL" id="SUZ83798.1"/>
    </source>
</evidence>
<name>A0A381QZ06_9ZZZZ</name>
<dbReference type="Gene3D" id="3.40.50.450">
    <property type="match status" value="1"/>
</dbReference>
<dbReference type="Pfam" id="PF18306">
    <property type="entry name" value="LDcluster4"/>
    <property type="match status" value="1"/>
</dbReference>